<dbReference type="Gene3D" id="3.90.70.10">
    <property type="entry name" value="Cysteine proteinases"/>
    <property type="match status" value="1"/>
</dbReference>
<sequence>MNKKKKFFSKCLTLLLLIFLLFFGIRFLIKSGLKEDTAKNIATKDKITIKKKYSNKVEKPKKLIYSEIVNQEIQQNKLQGHLEIPLYLQTDKKWKQLSYGTNNGQKDNTIEFNGCALTSLAMITSFLDKKLVTPADILQWAGNNYFVDGQGTSWNIFSDYAQFKGYTFENLGVNIAAVKEHLNVKHPIIVSVKPGTFTRTGHIMVISGTSEDQFWINDPNDSEQKRHSIQKYTSEELLENAVNFWAIYTS</sequence>
<accession>A0A2Z5Y078</accession>
<dbReference type="RefSeq" id="WP_014372833.1">
    <property type="nucleotide sequence ID" value="NZ_JBJWPA010000003.1"/>
</dbReference>
<evidence type="ECO:0000313" key="2">
    <source>
        <dbReference type="EMBL" id="BBC60216.1"/>
    </source>
</evidence>
<dbReference type="Pfam" id="PF13529">
    <property type="entry name" value="Peptidase_C39_2"/>
    <property type="match status" value="1"/>
</dbReference>
<gene>
    <name evidence="2" type="ORF">DAT561_0044</name>
</gene>
<feature type="domain" description="Peptidase C39-like" evidence="1">
    <location>
        <begin position="82"/>
        <end position="220"/>
    </location>
</feature>
<reference evidence="2 3" key="1">
    <citation type="submission" date="2018-01" db="EMBL/GenBank/DDBJ databases">
        <title>Whole genome sequence of Melissococcus plutonius DAT561.</title>
        <authorList>
            <person name="Okumura K."/>
            <person name="Takamatsu D."/>
            <person name="Okura M."/>
        </authorList>
    </citation>
    <scope>NUCLEOTIDE SEQUENCE [LARGE SCALE GENOMIC DNA]</scope>
    <source>
        <strain evidence="2 3">DAT561</strain>
    </source>
</reference>
<dbReference type="InterPro" id="IPR039564">
    <property type="entry name" value="Peptidase_C39-like"/>
</dbReference>
<organism evidence="2 3">
    <name type="scientific">Melissococcus plutonius</name>
    <dbReference type="NCBI Taxonomy" id="33970"/>
    <lineage>
        <taxon>Bacteria</taxon>
        <taxon>Bacillati</taxon>
        <taxon>Bacillota</taxon>
        <taxon>Bacilli</taxon>
        <taxon>Lactobacillales</taxon>
        <taxon>Enterococcaceae</taxon>
        <taxon>Melissococcus</taxon>
    </lineage>
</organism>
<evidence type="ECO:0000313" key="3">
    <source>
        <dbReference type="Proteomes" id="UP000269226"/>
    </source>
</evidence>
<evidence type="ECO:0000259" key="1">
    <source>
        <dbReference type="Pfam" id="PF13529"/>
    </source>
</evidence>
<dbReference type="AlphaFoldDB" id="A0A2Z5Y078"/>
<dbReference type="EMBL" id="AP018492">
    <property type="protein sequence ID" value="BBC60216.1"/>
    <property type="molecule type" value="Genomic_DNA"/>
</dbReference>
<protein>
    <recommendedName>
        <fullName evidence="1">Peptidase C39-like domain-containing protein</fullName>
    </recommendedName>
</protein>
<dbReference type="Proteomes" id="UP000269226">
    <property type="component" value="Chromosome"/>
</dbReference>
<proteinExistence type="predicted"/>
<name>A0A2Z5Y078_9ENTE</name>